<dbReference type="AlphaFoldDB" id="A0AAV4SPQ4"/>
<organism evidence="1 2">
    <name type="scientific">Caerostris extrusa</name>
    <name type="common">Bark spider</name>
    <name type="synonym">Caerostris bankana</name>
    <dbReference type="NCBI Taxonomy" id="172846"/>
    <lineage>
        <taxon>Eukaryota</taxon>
        <taxon>Metazoa</taxon>
        <taxon>Ecdysozoa</taxon>
        <taxon>Arthropoda</taxon>
        <taxon>Chelicerata</taxon>
        <taxon>Arachnida</taxon>
        <taxon>Araneae</taxon>
        <taxon>Araneomorphae</taxon>
        <taxon>Entelegynae</taxon>
        <taxon>Araneoidea</taxon>
        <taxon>Araneidae</taxon>
        <taxon>Caerostris</taxon>
    </lineage>
</organism>
<comment type="caution">
    <text evidence="1">The sequence shown here is derived from an EMBL/GenBank/DDBJ whole genome shotgun (WGS) entry which is preliminary data.</text>
</comment>
<proteinExistence type="predicted"/>
<evidence type="ECO:0000313" key="1">
    <source>
        <dbReference type="EMBL" id="GIY35755.1"/>
    </source>
</evidence>
<dbReference type="Proteomes" id="UP001054945">
    <property type="component" value="Unassembled WGS sequence"/>
</dbReference>
<reference evidence="1 2" key="1">
    <citation type="submission" date="2021-06" db="EMBL/GenBank/DDBJ databases">
        <title>Caerostris extrusa draft genome.</title>
        <authorList>
            <person name="Kono N."/>
            <person name="Arakawa K."/>
        </authorList>
    </citation>
    <scope>NUCLEOTIDE SEQUENCE [LARGE SCALE GENOMIC DNA]</scope>
</reference>
<keyword evidence="2" id="KW-1185">Reference proteome</keyword>
<evidence type="ECO:0000313" key="2">
    <source>
        <dbReference type="Proteomes" id="UP001054945"/>
    </source>
</evidence>
<name>A0AAV4SPQ4_CAEEX</name>
<dbReference type="EMBL" id="BPLR01009956">
    <property type="protein sequence ID" value="GIY35755.1"/>
    <property type="molecule type" value="Genomic_DNA"/>
</dbReference>
<sequence length="125" mass="14793">MIDDALMVEFGHNRFVQLRFTPGVFRLRRVHIQPDFNNLLRKLWFRYRSPLNKRSDCSLRLNRLLAFSFLSPFEEKNGERARLTGDKIDGQGDEYDRYEVGAIEISQVRNAMNEHSRRTQCGPVF</sequence>
<protein>
    <submittedName>
        <fullName evidence="1">Uncharacterized protein</fullName>
    </submittedName>
</protein>
<gene>
    <name evidence="1" type="ORF">CEXT_295381</name>
</gene>
<accession>A0AAV4SPQ4</accession>